<name>A0AAU7Z1H4_9BACT</name>
<dbReference type="RefSeq" id="WP_353072444.1">
    <property type="nucleotide sequence ID" value="NZ_CP132938.1"/>
</dbReference>
<organism evidence="2">
    <name type="scientific">Tunturiibacter gelidiferens</name>
    <dbReference type="NCBI Taxonomy" id="3069689"/>
    <lineage>
        <taxon>Bacteria</taxon>
        <taxon>Pseudomonadati</taxon>
        <taxon>Acidobacteriota</taxon>
        <taxon>Terriglobia</taxon>
        <taxon>Terriglobales</taxon>
        <taxon>Acidobacteriaceae</taxon>
        <taxon>Tunturiibacter</taxon>
    </lineage>
</organism>
<reference evidence="2" key="1">
    <citation type="submission" date="2023-08" db="EMBL/GenBank/DDBJ databases">
        <authorList>
            <person name="Messyasz A."/>
            <person name="Mannisto M.K."/>
            <person name="Kerkhof L.J."/>
            <person name="Haggblom M."/>
        </authorList>
    </citation>
    <scope>NUCLEOTIDE SEQUENCE</scope>
    <source>
        <strain evidence="2">M8UP39</strain>
    </source>
</reference>
<accession>A0AAU7Z1H4</accession>
<feature type="region of interest" description="Disordered" evidence="1">
    <location>
        <begin position="25"/>
        <end position="44"/>
    </location>
</feature>
<evidence type="ECO:0000256" key="1">
    <source>
        <dbReference type="SAM" id="MobiDB-lite"/>
    </source>
</evidence>
<gene>
    <name evidence="2" type="ORF">RBB81_01360</name>
</gene>
<dbReference type="EMBL" id="CP132938">
    <property type="protein sequence ID" value="XCB22594.1"/>
    <property type="molecule type" value="Genomic_DNA"/>
</dbReference>
<reference evidence="2" key="2">
    <citation type="journal article" date="2024" name="Environ. Microbiol.">
        <title>Genome analysis and description of Tunturibacter gen. nov. expands the diversity of Terriglobia in tundra soils.</title>
        <authorList>
            <person name="Messyasz A."/>
            <person name="Mannisto M.K."/>
            <person name="Kerkhof L.J."/>
            <person name="Haggblom M.M."/>
        </authorList>
    </citation>
    <scope>NUCLEOTIDE SEQUENCE</scope>
    <source>
        <strain evidence="2">M8UP39</strain>
    </source>
</reference>
<protein>
    <submittedName>
        <fullName evidence="2">Uncharacterized protein</fullName>
    </submittedName>
</protein>
<proteinExistence type="predicted"/>
<sequence>MQSDLNLQNDSTEFEEDIVDLDEDDSEISGDCNESQPCRGDEAWLPQDLDDNLLLAELIEQSRP</sequence>
<dbReference type="AlphaFoldDB" id="A0AAU7Z1H4"/>
<dbReference type="KEGG" id="tgi:RBB81_01360"/>
<evidence type="ECO:0000313" key="2">
    <source>
        <dbReference type="EMBL" id="XCB22594.1"/>
    </source>
</evidence>